<proteinExistence type="predicted"/>
<evidence type="ECO:0000313" key="2">
    <source>
        <dbReference type="Proteomes" id="UP001465976"/>
    </source>
</evidence>
<keyword evidence="2" id="KW-1185">Reference proteome</keyword>
<protein>
    <submittedName>
        <fullName evidence="1">Uncharacterized protein</fullName>
    </submittedName>
</protein>
<dbReference type="EMBL" id="JBAHYK010000172">
    <property type="protein sequence ID" value="KAL0577212.1"/>
    <property type="molecule type" value="Genomic_DNA"/>
</dbReference>
<accession>A0ABR3FP86</accession>
<evidence type="ECO:0000313" key="1">
    <source>
        <dbReference type="EMBL" id="KAL0577212.1"/>
    </source>
</evidence>
<organism evidence="1 2">
    <name type="scientific">Marasmius crinis-equi</name>
    <dbReference type="NCBI Taxonomy" id="585013"/>
    <lineage>
        <taxon>Eukaryota</taxon>
        <taxon>Fungi</taxon>
        <taxon>Dikarya</taxon>
        <taxon>Basidiomycota</taxon>
        <taxon>Agaricomycotina</taxon>
        <taxon>Agaricomycetes</taxon>
        <taxon>Agaricomycetidae</taxon>
        <taxon>Agaricales</taxon>
        <taxon>Marasmiineae</taxon>
        <taxon>Marasmiaceae</taxon>
        <taxon>Marasmius</taxon>
    </lineage>
</organism>
<comment type="caution">
    <text evidence="1">The sequence shown here is derived from an EMBL/GenBank/DDBJ whole genome shotgun (WGS) entry which is preliminary data.</text>
</comment>
<gene>
    <name evidence="1" type="ORF">V5O48_004778</name>
</gene>
<sequence>MNSTTGNQPEGTTPPLLVTRLEIENLGSDYDLTEDQINSLCKMSFVASNSAESGEITRPQLAVTLMSTAMNFNCWNRRYEDDQNLRQMVSEMELLLHERSTLTRPMDRTLRSEARVVLYHPARTNYCNLGEDIYGHIAVDPEKFGFTEFFETPAKAASFRSRCAAMAREVRNAMKKVVNDSLASGAVQPADCTIWRSSTRCCTTTH</sequence>
<reference evidence="1 2" key="1">
    <citation type="submission" date="2024-02" db="EMBL/GenBank/DDBJ databases">
        <title>A draft genome for the cacao thread blight pathogen Marasmius crinis-equi.</title>
        <authorList>
            <person name="Cohen S.P."/>
            <person name="Baruah I.K."/>
            <person name="Amoako-Attah I."/>
            <person name="Bukari Y."/>
            <person name="Meinhardt L.W."/>
            <person name="Bailey B.A."/>
        </authorList>
    </citation>
    <scope>NUCLEOTIDE SEQUENCE [LARGE SCALE GENOMIC DNA]</scope>
    <source>
        <strain evidence="1 2">GH-76</strain>
    </source>
</reference>
<dbReference type="Proteomes" id="UP001465976">
    <property type="component" value="Unassembled WGS sequence"/>
</dbReference>
<name>A0ABR3FP86_9AGAR</name>